<dbReference type="EMBL" id="RJSG01000002">
    <property type="protein sequence ID" value="RNL78391.1"/>
    <property type="molecule type" value="Genomic_DNA"/>
</dbReference>
<evidence type="ECO:0000313" key="2">
    <source>
        <dbReference type="Proteomes" id="UP000277094"/>
    </source>
</evidence>
<gene>
    <name evidence="1" type="ORF">EFL95_04630</name>
</gene>
<dbReference type="AlphaFoldDB" id="A0A3N0DSA0"/>
<dbReference type="OrthoDB" id="4507101at2"/>
<accession>A0A3N0DSA0</accession>
<dbReference type="Proteomes" id="UP000277094">
    <property type="component" value="Unassembled WGS sequence"/>
</dbReference>
<keyword evidence="2" id="KW-1185">Reference proteome</keyword>
<protein>
    <submittedName>
        <fullName evidence="1">Uncharacterized protein</fullName>
    </submittedName>
</protein>
<name>A0A3N0DSA0_9ACTN</name>
<reference evidence="1 2" key="1">
    <citation type="submission" date="2018-11" db="EMBL/GenBank/DDBJ databases">
        <authorList>
            <person name="Li F."/>
        </authorList>
    </citation>
    <scope>NUCLEOTIDE SEQUENCE [LARGE SCALE GENOMIC DNA]</scope>
    <source>
        <strain evidence="1 2">KIS18-7</strain>
    </source>
</reference>
<organism evidence="1 2">
    <name type="scientific">Nocardioides marmorisolisilvae</name>
    <dbReference type="NCBI Taxonomy" id="1542737"/>
    <lineage>
        <taxon>Bacteria</taxon>
        <taxon>Bacillati</taxon>
        <taxon>Actinomycetota</taxon>
        <taxon>Actinomycetes</taxon>
        <taxon>Propionibacteriales</taxon>
        <taxon>Nocardioidaceae</taxon>
        <taxon>Nocardioides</taxon>
    </lineage>
</organism>
<proteinExistence type="predicted"/>
<comment type="caution">
    <text evidence="1">The sequence shown here is derived from an EMBL/GenBank/DDBJ whole genome shotgun (WGS) entry which is preliminary data.</text>
</comment>
<sequence>MEADDLASADDLWWSWAVLAISDRLPPGAEVALDPEEHVLSYDYGGSWARMQRIGGGRAVLWGLADGSVKDAISEHLDPLGGAPDWASSNAVWRSIRTSTPGFLAWYSRDGWDTSTSGMFDGVIDLLSPLLRGDPHDVAAARSGELGDPLLLAAQGVAHVAAQGAIRNRLKSQIHRQMRDTDETDRGLPVRPTLLARWHRVSEPGIDFEHVVLVDQGDLVPSSIDPRLNETLLVSLTNVLKELHRDEAGEESGAWLAARVRVAAGRITLDRAFDSLPSWFDAKGPTLRALTWEMKQRSAAWRPAWATLLPPD</sequence>
<dbReference type="RefSeq" id="WP_123232890.1">
    <property type="nucleotide sequence ID" value="NZ_RJSG01000002.1"/>
</dbReference>
<evidence type="ECO:0000313" key="1">
    <source>
        <dbReference type="EMBL" id="RNL78391.1"/>
    </source>
</evidence>